<feature type="region of interest" description="Disordered" evidence="1">
    <location>
        <begin position="119"/>
        <end position="138"/>
    </location>
</feature>
<dbReference type="Proteomes" id="UP000186607">
    <property type="component" value="Unassembled WGS sequence"/>
</dbReference>
<evidence type="ECO:0000256" key="1">
    <source>
        <dbReference type="SAM" id="MobiDB-lite"/>
    </source>
</evidence>
<comment type="caution">
    <text evidence="2">The sequence shown here is derived from an EMBL/GenBank/DDBJ whole genome shotgun (WGS) entry which is preliminary data.</text>
</comment>
<dbReference type="AlphaFoldDB" id="A0A1U7NYN1"/>
<keyword evidence="3" id="KW-1185">Reference proteome</keyword>
<sequence length="138" mass="14799">MTAPETPFAPGQRWAYRTRPGKAASTLLILRGGGDTWHITVDGLHLKNPYTAGGVQTDLPHSPISAGALRASVSALLEEGATLPEDQSGYEQWRGAHERGEAGVFTLEVAQIVTALEEAVNTPRPSEGNPLFQKNKLK</sequence>
<dbReference type="OrthoDB" id="66828at2"/>
<reference evidence="2 3" key="1">
    <citation type="submission" date="2017-01" db="EMBL/GenBank/DDBJ databases">
        <title>Genome Analysis of Deinococcus marmoris KOPRI26562.</title>
        <authorList>
            <person name="Kim J.H."/>
            <person name="Oh H.-M."/>
        </authorList>
    </citation>
    <scope>NUCLEOTIDE SEQUENCE [LARGE SCALE GENOMIC DNA]</scope>
    <source>
        <strain evidence="2 3">KOPRI26562</strain>
    </source>
</reference>
<accession>A0A1U7NYN1</accession>
<gene>
    <name evidence="2" type="ORF">BOO71_0007099</name>
</gene>
<evidence type="ECO:0000313" key="2">
    <source>
        <dbReference type="EMBL" id="OLV18014.1"/>
    </source>
</evidence>
<dbReference type="EMBL" id="MSTI01000077">
    <property type="protein sequence ID" value="OLV18014.1"/>
    <property type="molecule type" value="Genomic_DNA"/>
</dbReference>
<protein>
    <submittedName>
        <fullName evidence="2">Uncharacterized protein</fullName>
    </submittedName>
</protein>
<proteinExistence type="predicted"/>
<organism evidence="2 3">
    <name type="scientific">Deinococcus marmoris</name>
    <dbReference type="NCBI Taxonomy" id="249408"/>
    <lineage>
        <taxon>Bacteria</taxon>
        <taxon>Thermotogati</taxon>
        <taxon>Deinococcota</taxon>
        <taxon>Deinococci</taxon>
        <taxon>Deinococcales</taxon>
        <taxon>Deinococcaceae</taxon>
        <taxon>Deinococcus</taxon>
    </lineage>
</organism>
<dbReference type="RefSeq" id="WP_075832633.1">
    <property type="nucleotide sequence ID" value="NZ_MSTI01000077.1"/>
</dbReference>
<dbReference type="eggNOG" id="ENOG5032SJ9">
    <property type="taxonomic scope" value="Bacteria"/>
</dbReference>
<dbReference type="STRING" id="249408.BOO71_0007099"/>
<name>A0A1U7NYN1_9DEIO</name>
<evidence type="ECO:0000313" key="3">
    <source>
        <dbReference type="Proteomes" id="UP000186607"/>
    </source>
</evidence>